<dbReference type="InterPro" id="IPR001910">
    <property type="entry name" value="Inosine/uridine_hydrolase_dom"/>
</dbReference>
<proteinExistence type="inferred from homology"/>
<dbReference type="GO" id="GO:0005829">
    <property type="term" value="C:cytosol"/>
    <property type="evidence" value="ECO:0000318"/>
    <property type="project" value="GO_Central"/>
</dbReference>
<dbReference type="OrthoDB" id="432381at2759"/>
<dbReference type="GO" id="GO:0006152">
    <property type="term" value="P:purine nucleoside catabolic process"/>
    <property type="evidence" value="ECO:0000318"/>
    <property type="project" value="GO_Central"/>
</dbReference>
<evidence type="ECO:0000256" key="3">
    <source>
        <dbReference type="ARBA" id="ARBA00023295"/>
    </source>
</evidence>
<gene>
    <name evidence="5" type="ORF">DICPUDRAFT_56928</name>
</gene>
<dbReference type="FunFam" id="3.90.245.10:FF:000025">
    <property type="entry name" value="Probable ribonucleoside hydrolase"/>
    <property type="match status" value="1"/>
</dbReference>
<evidence type="ECO:0000259" key="4">
    <source>
        <dbReference type="Pfam" id="PF01156"/>
    </source>
</evidence>
<keyword evidence="2" id="KW-0378">Hydrolase</keyword>
<dbReference type="KEGG" id="dpp:DICPUDRAFT_56928"/>
<dbReference type="Proteomes" id="UP000001064">
    <property type="component" value="Unassembled WGS sequence"/>
</dbReference>
<evidence type="ECO:0000256" key="1">
    <source>
        <dbReference type="ARBA" id="ARBA00009176"/>
    </source>
</evidence>
<evidence type="ECO:0000313" key="6">
    <source>
        <dbReference type="Proteomes" id="UP000001064"/>
    </source>
</evidence>
<dbReference type="PANTHER" id="PTHR12304">
    <property type="entry name" value="INOSINE-URIDINE PREFERRING NUCLEOSIDE HYDROLASE"/>
    <property type="match status" value="1"/>
</dbReference>
<accession>F0ZTN3</accession>
<reference evidence="6" key="1">
    <citation type="journal article" date="2011" name="Genome Biol.">
        <title>Comparative genomics of the social amoebae Dictyostelium discoideum and Dictyostelium purpureum.</title>
        <authorList>
            <consortium name="US DOE Joint Genome Institute (JGI-PGF)"/>
            <person name="Sucgang R."/>
            <person name="Kuo A."/>
            <person name="Tian X."/>
            <person name="Salerno W."/>
            <person name="Parikh A."/>
            <person name="Feasley C.L."/>
            <person name="Dalin E."/>
            <person name="Tu H."/>
            <person name="Huang E."/>
            <person name="Barry K."/>
            <person name="Lindquist E."/>
            <person name="Shapiro H."/>
            <person name="Bruce D."/>
            <person name="Schmutz J."/>
            <person name="Salamov A."/>
            <person name="Fey P."/>
            <person name="Gaudet P."/>
            <person name="Anjard C."/>
            <person name="Babu M.M."/>
            <person name="Basu S."/>
            <person name="Bushmanova Y."/>
            <person name="van der Wel H."/>
            <person name="Katoh-Kurasawa M."/>
            <person name="Dinh C."/>
            <person name="Coutinho P.M."/>
            <person name="Saito T."/>
            <person name="Elias M."/>
            <person name="Schaap P."/>
            <person name="Kay R.R."/>
            <person name="Henrissat B."/>
            <person name="Eichinger L."/>
            <person name="Rivero F."/>
            <person name="Putnam N.H."/>
            <person name="West C.M."/>
            <person name="Loomis W.F."/>
            <person name="Chisholm R.L."/>
            <person name="Shaulsky G."/>
            <person name="Strassmann J.E."/>
            <person name="Queller D.C."/>
            <person name="Kuspa A."/>
            <person name="Grigoriev I.V."/>
        </authorList>
    </citation>
    <scope>NUCLEOTIDE SEQUENCE [LARGE SCALE GENOMIC DNA]</scope>
    <source>
        <strain evidence="6">QSDP1</strain>
    </source>
</reference>
<evidence type="ECO:0000256" key="2">
    <source>
        <dbReference type="ARBA" id="ARBA00022801"/>
    </source>
</evidence>
<dbReference type="EMBL" id="GL871179">
    <property type="protein sequence ID" value="EGC32708.1"/>
    <property type="molecule type" value="Genomic_DNA"/>
</dbReference>
<sequence>MDTQSRKAVFLDCDPGHDDAFAILLACYTEMFTVLGISTIGGNQTVEKTTNNALRILELIGKSNSTISVVKGVLQPLARPPMVCPEIHGDTGLDLRPGCTLKVPDATQQPITDKPAIQFMWESISKYYNENNGEKVTIVATGPLTNVALLFLVYPQVKPMVDVSILGGSINFGNISPASEYNILVDPEGAKVVFESGVPITMVPLDVSHMALVNKEVIDRIAALKKEGDTNQFIDIIIELLLYFSDNYKLIFDFEHPPLHDPLAVAYLIDPSIFTSRLLRVDVETSSNLCLGRTVVDLFNFSKLEKNVNVCTNIKIEKFWDMLIHAIDNCYNNLRNKK</sequence>
<name>F0ZTN3_DICPU</name>
<dbReference type="Pfam" id="PF01156">
    <property type="entry name" value="IU_nuc_hydro"/>
    <property type="match status" value="1"/>
</dbReference>
<dbReference type="Gene3D" id="3.90.245.10">
    <property type="entry name" value="Ribonucleoside hydrolase-like"/>
    <property type="match status" value="1"/>
</dbReference>
<keyword evidence="3" id="KW-0326">Glycosidase</keyword>
<dbReference type="AlphaFoldDB" id="F0ZTN3"/>
<feature type="domain" description="Inosine/uridine-preferring nucleoside hydrolase" evidence="4">
    <location>
        <begin position="9"/>
        <end position="321"/>
    </location>
</feature>
<comment type="similarity">
    <text evidence="1">Belongs to the IUNH family.</text>
</comment>
<dbReference type="InterPro" id="IPR036452">
    <property type="entry name" value="Ribo_hydro-like"/>
</dbReference>
<dbReference type="FunCoup" id="F0ZTN3">
    <property type="interactions" value="2"/>
</dbReference>
<protein>
    <recommendedName>
        <fullName evidence="4">Inosine/uridine-preferring nucleoside hydrolase domain-containing protein</fullName>
    </recommendedName>
</protein>
<dbReference type="PANTHER" id="PTHR12304:SF4">
    <property type="entry name" value="URIDINE NUCLEOSIDASE"/>
    <property type="match status" value="1"/>
</dbReference>
<dbReference type="STRING" id="5786.F0ZTN3"/>
<dbReference type="InParanoid" id="F0ZTN3"/>
<dbReference type="InterPro" id="IPR023186">
    <property type="entry name" value="IUNH"/>
</dbReference>
<dbReference type="GO" id="GO:0008477">
    <property type="term" value="F:purine nucleosidase activity"/>
    <property type="evidence" value="ECO:0000318"/>
    <property type="project" value="GO_Central"/>
</dbReference>
<dbReference type="RefSeq" id="XP_003290777.1">
    <property type="nucleotide sequence ID" value="XM_003290729.1"/>
</dbReference>
<dbReference type="VEuPathDB" id="AmoebaDB:DICPUDRAFT_56928"/>
<dbReference type="eggNOG" id="KOG2938">
    <property type="taxonomic scope" value="Eukaryota"/>
</dbReference>
<dbReference type="SUPFAM" id="SSF53590">
    <property type="entry name" value="Nucleoside hydrolase"/>
    <property type="match status" value="1"/>
</dbReference>
<dbReference type="GeneID" id="10508395"/>
<keyword evidence="6" id="KW-1185">Reference proteome</keyword>
<organism evidence="5 6">
    <name type="scientific">Dictyostelium purpureum</name>
    <name type="common">Slime mold</name>
    <dbReference type="NCBI Taxonomy" id="5786"/>
    <lineage>
        <taxon>Eukaryota</taxon>
        <taxon>Amoebozoa</taxon>
        <taxon>Evosea</taxon>
        <taxon>Eumycetozoa</taxon>
        <taxon>Dictyostelia</taxon>
        <taxon>Dictyosteliales</taxon>
        <taxon>Dictyosteliaceae</taxon>
        <taxon>Dictyostelium</taxon>
    </lineage>
</organism>
<dbReference type="CDD" id="cd02651">
    <property type="entry name" value="nuc_hydro_IU_UC_XIUA"/>
    <property type="match status" value="1"/>
</dbReference>
<evidence type="ECO:0000313" key="5">
    <source>
        <dbReference type="EMBL" id="EGC32708.1"/>
    </source>
</evidence>
<dbReference type="OMA" id="WVGVETK"/>